<feature type="domain" description="EamA" evidence="2">
    <location>
        <begin position="25"/>
        <end position="156"/>
    </location>
</feature>
<accession>A0A1S1HGK6</accession>
<protein>
    <submittedName>
        <fullName evidence="3">EamA-like transporter family protein</fullName>
    </submittedName>
</protein>
<name>A0A1S1HGK6_9SPHN</name>
<dbReference type="InterPro" id="IPR000620">
    <property type="entry name" value="EamA_dom"/>
</dbReference>
<feature type="transmembrane region" description="Helical" evidence="1">
    <location>
        <begin position="115"/>
        <end position="133"/>
    </location>
</feature>
<feature type="transmembrane region" description="Helical" evidence="1">
    <location>
        <begin position="265"/>
        <end position="282"/>
    </location>
</feature>
<feature type="transmembrane region" description="Helical" evidence="1">
    <location>
        <begin position="166"/>
        <end position="186"/>
    </location>
</feature>
<evidence type="ECO:0000256" key="1">
    <source>
        <dbReference type="SAM" id="Phobius"/>
    </source>
</evidence>
<feature type="transmembrane region" description="Helical" evidence="1">
    <location>
        <begin position="140"/>
        <end position="160"/>
    </location>
</feature>
<keyword evidence="1" id="KW-1133">Transmembrane helix</keyword>
<dbReference type="SUPFAM" id="SSF103481">
    <property type="entry name" value="Multidrug resistance efflux transporter EmrE"/>
    <property type="match status" value="2"/>
</dbReference>
<keyword evidence="4" id="KW-1185">Reference proteome</keyword>
<evidence type="ECO:0000313" key="3">
    <source>
        <dbReference type="EMBL" id="OHT21207.1"/>
    </source>
</evidence>
<evidence type="ECO:0000313" key="4">
    <source>
        <dbReference type="Proteomes" id="UP000179467"/>
    </source>
</evidence>
<dbReference type="InterPro" id="IPR037185">
    <property type="entry name" value="EmrE-like"/>
</dbReference>
<keyword evidence="1" id="KW-0812">Transmembrane</keyword>
<dbReference type="PANTHER" id="PTHR22911:SF103">
    <property type="entry name" value="BLR2811 PROTEIN"/>
    <property type="match status" value="1"/>
</dbReference>
<dbReference type="Pfam" id="PF00892">
    <property type="entry name" value="EamA"/>
    <property type="match status" value="2"/>
</dbReference>
<reference evidence="3 4" key="1">
    <citation type="submission" date="2016-09" db="EMBL/GenBank/DDBJ databases">
        <title>Metabolic pathway, cell adaptation mechanisms and a novel monoxygenase revealed through proteogenomic-transcription analysis of a Sphingomonas haloaromaticamans strain degrading the fungicide ortho-phenylphenol.</title>
        <authorList>
            <person name="Perruchon C."/>
            <person name="Papadopoulou E.S."/>
            <person name="Rousidou C."/>
            <person name="Vasileiadis S."/>
            <person name="Tanou G."/>
            <person name="Amoutzias G."/>
            <person name="Molassiotis A."/>
            <person name="Karpouzas D.G."/>
        </authorList>
    </citation>
    <scope>NUCLEOTIDE SEQUENCE [LARGE SCALE GENOMIC DNA]</scope>
    <source>
        <strain evidence="3 4">P3</strain>
    </source>
</reference>
<comment type="caution">
    <text evidence="3">The sequence shown here is derived from an EMBL/GenBank/DDBJ whole genome shotgun (WGS) entry which is preliminary data.</text>
</comment>
<dbReference type="PROSITE" id="PS51257">
    <property type="entry name" value="PROKAR_LIPOPROTEIN"/>
    <property type="match status" value="1"/>
</dbReference>
<feature type="transmembrane region" description="Helical" evidence="1">
    <location>
        <begin position="198"/>
        <end position="220"/>
    </location>
</feature>
<keyword evidence="1" id="KW-0472">Membrane</keyword>
<dbReference type="Proteomes" id="UP000179467">
    <property type="component" value="Unassembled WGS sequence"/>
</dbReference>
<feature type="transmembrane region" description="Helical" evidence="1">
    <location>
        <begin position="57"/>
        <end position="74"/>
    </location>
</feature>
<dbReference type="AlphaFoldDB" id="A0A1S1HGK6"/>
<dbReference type="EMBL" id="MIPT01000001">
    <property type="protein sequence ID" value="OHT21207.1"/>
    <property type="molecule type" value="Genomic_DNA"/>
</dbReference>
<feature type="transmembrane region" description="Helical" evidence="1">
    <location>
        <begin position="232"/>
        <end position="253"/>
    </location>
</feature>
<feature type="transmembrane region" description="Helical" evidence="1">
    <location>
        <begin position="288"/>
        <end position="304"/>
    </location>
</feature>
<feature type="domain" description="EamA" evidence="2">
    <location>
        <begin position="166"/>
        <end position="302"/>
    </location>
</feature>
<gene>
    <name evidence="3" type="ORF">BHE75_03212</name>
</gene>
<feature type="transmembrane region" description="Helical" evidence="1">
    <location>
        <begin position="86"/>
        <end position="109"/>
    </location>
</feature>
<proteinExistence type="predicted"/>
<dbReference type="GO" id="GO:0016020">
    <property type="term" value="C:membrane"/>
    <property type="evidence" value="ECO:0007669"/>
    <property type="project" value="InterPro"/>
</dbReference>
<organism evidence="3 4">
    <name type="scientific">Edaphosphingomonas haloaromaticamans</name>
    <dbReference type="NCBI Taxonomy" id="653954"/>
    <lineage>
        <taxon>Bacteria</taxon>
        <taxon>Pseudomonadati</taxon>
        <taxon>Pseudomonadota</taxon>
        <taxon>Alphaproteobacteria</taxon>
        <taxon>Sphingomonadales</taxon>
        <taxon>Rhizorhabdaceae</taxon>
        <taxon>Edaphosphingomonas</taxon>
    </lineage>
</organism>
<evidence type="ECO:0000259" key="2">
    <source>
        <dbReference type="Pfam" id="PF00892"/>
    </source>
</evidence>
<dbReference type="PANTHER" id="PTHR22911">
    <property type="entry name" value="ACYL-MALONYL CONDENSING ENZYME-RELATED"/>
    <property type="match status" value="1"/>
</dbReference>
<sequence>MRMNRAMTVRAATAAPANASHRRAAMLLALAGFACLSVGDGLVKSMAGQWPGSAISALRYVFGLIGLGIAIAATQGRAGFACPRPWLQFGRGAAVAVATLGFFLGVQVMPLADSTAIQFTSPILTALLSALLLREHAGRAVWVATVIAFAGVLIVLRPNLLALGPAALLPVGAALGMAFLMIFNRMAAGGASAIQMQFLGACFATPILILAAAVGELSGAARFHVAWPDWTVMLRCAVVAVTGTVSHLLIYLATTRASAATIAPMAYIQIVVALLIGALAFGDLPDPVTVGGVALIICAGLWLFRGQSEPMVEGTPD</sequence>